<dbReference type="GO" id="GO:0006508">
    <property type="term" value="P:proteolysis"/>
    <property type="evidence" value="ECO:0007669"/>
    <property type="project" value="UniProtKB-KW"/>
</dbReference>
<dbReference type="AlphaFoldDB" id="K9ZLH5"/>
<dbReference type="InterPro" id="IPR001478">
    <property type="entry name" value="PDZ"/>
</dbReference>
<dbReference type="Pfam" id="PF13180">
    <property type="entry name" value="PDZ_2"/>
    <property type="match status" value="1"/>
</dbReference>
<feature type="domain" description="PDZ" evidence="4">
    <location>
        <begin position="364"/>
        <end position="444"/>
    </location>
</feature>
<dbReference type="eggNOG" id="COG0265">
    <property type="taxonomic scope" value="Bacteria"/>
</dbReference>
<dbReference type="PANTHER" id="PTHR22939">
    <property type="entry name" value="SERINE PROTEASE FAMILY S1C HTRA-RELATED"/>
    <property type="match status" value="1"/>
</dbReference>
<dbReference type="Pfam" id="PF13365">
    <property type="entry name" value="Trypsin_2"/>
    <property type="match status" value="1"/>
</dbReference>
<dbReference type="PATRIC" id="fig|272123.3.peg.4655"/>
<dbReference type="KEGG" id="acy:Anacy_4275"/>
<evidence type="ECO:0000313" key="5">
    <source>
        <dbReference type="EMBL" id="AFZ59639.1"/>
    </source>
</evidence>
<accession>K9ZLH5</accession>
<dbReference type="InterPro" id="IPR043504">
    <property type="entry name" value="Peptidase_S1_PA_chymotrypsin"/>
</dbReference>
<dbReference type="Proteomes" id="UP000010474">
    <property type="component" value="Chromosome"/>
</dbReference>
<evidence type="ECO:0000259" key="4">
    <source>
        <dbReference type="PROSITE" id="PS50106"/>
    </source>
</evidence>
<evidence type="ECO:0000256" key="1">
    <source>
        <dbReference type="ARBA" id="ARBA00010541"/>
    </source>
</evidence>
<dbReference type="InterPro" id="IPR048172">
    <property type="entry name" value="HhoA_HhoB_HtrA-like"/>
</dbReference>
<protein>
    <submittedName>
        <fullName evidence="5">HtrA2 peptidase</fullName>
        <ecNumber evidence="5">3.4.21.108</ecNumber>
    </submittedName>
</protein>
<evidence type="ECO:0000256" key="2">
    <source>
        <dbReference type="ARBA" id="ARBA00022670"/>
    </source>
</evidence>
<organism evidence="5 6">
    <name type="scientific">Anabaena cylindrica (strain ATCC 27899 / PCC 7122)</name>
    <dbReference type="NCBI Taxonomy" id="272123"/>
    <lineage>
        <taxon>Bacteria</taxon>
        <taxon>Bacillati</taxon>
        <taxon>Cyanobacteriota</taxon>
        <taxon>Cyanophyceae</taxon>
        <taxon>Nostocales</taxon>
        <taxon>Nostocaceae</taxon>
        <taxon>Anabaena</taxon>
    </lineage>
</organism>
<dbReference type="SUPFAM" id="SSF50156">
    <property type="entry name" value="PDZ domain-like"/>
    <property type="match status" value="1"/>
</dbReference>
<dbReference type="SUPFAM" id="SSF50494">
    <property type="entry name" value="Trypsin-like serine proteases"/>
    <property type="match status" value="1"/>
</dbReference>
<keyword evidence="3 5" id="KW-0378">Hydrolase</keyword>
<evidence type="ECO:0000313" key="6">
    <source>
        <dbReference type="Proteomes" id="UP000010474"/>
    </source>
</evidence>
<gene>
    <name evidence="5" type="ordered locus">Anacy_4275</name>
</gene>
<reference evidence="6" key="1">
    <citation type="journal article" date="2013" name="Proc. Natl. Acad. Sci. U.S.A.">
        <title>Improving the coverage of the cyanobacterial phylum using diversity-driven genome sequencing.</title>
        <authorList>
            <person name="Shih P.M."/>
            <person name="Wu D."/>
            <person name="Latifi A."/>
            <person name="Axen S.D."/>
            <person name="Fewer D.P."/>
            <person name="Talla E."/>
            <person name="Calteau A."/>
            <person name="Cai F."/>
            <person name="Tandeau de Marsac N."/>
            <person name="Rippka R."/>
            <person name="Herdman M."/>
            <person name="Sivonen K."/>
            <person name="Coursin T."/>
            <person name="Laurent T."/>
            <person name="Goodwin L."/>
            <person name="Nolan M."/>
            <person name="Davenport K.W."/>
            <person name="Han C.S."/>
            <person name="Rubin E.M."/>
            <person name="Eisen J.A."/>
            <person name="Woyke T."/>
            <person name="Gugger M."/>
            <person name="Kerfeld C.A."/>
        </authorList>
    </citation>
    <scope>NUCLEOTIDE SEQUENCE [LARGE SCALE GENOMIC DNA]</scope>
    <source>
        <strain evidence="6">ATCC 27899 / PCC 7122</strain>
    </source>
</reference>
<dbReference type="HOGENOM" id="CLU_020120_1_2_3"/>
<dbReference type="EMBL" id="CP003659">
    <property type="protein sequence ID" value="AFZ59639.1"/>
    <property type="molecule type" value="Genomic_DNA"/>
</dbReference>
<dbReference type="GO" id="GO:0004252">
    <property type="term" value="F:serine-type endopeptidase activity"/>
    <property type="evidence" value="ECO:0007669"/>
    <property type="project" value="InterPro"/>
</dbReference>
<dbReference type="EC" id="3.4.21.108" evidence="5"/>
<dbReference type="InterPro" id="IPR036034">
    <property type="entry name" value="PDZ_sf"/>
</dbReference>
<dbReference type="NCBIfam" id="NF041521">
    <property type="entry name" value="HhoA_HhoB_HtrA"/>
    <property type="match status" value="1"/>
</dbReference>
<proteinExistence type="inferred from homology"/>
<dbReference type="PRINTS" id="PR00834">
    <property type="entry name" value="PROTEASES2C"/>
</dbReference>
<name>K9ZLH5_ANACC</name>
<dbReference type="InterPro" id="IPR001940">
    <property type="entry name" value="Peptidase_S1C"/>
</dbReference>
<keyword evidence="6" id="KW-1185">Reference proteome</keyword>
<dbReference type="Gene3D" id="2.30.42.10">
    <property type="match status" value="1"/>
</dbReference>
<dbReference type="PANTHER" id="PTHR22939:SF129">
    <property type="entry name" value="SERINE PROTEASE HTRA2, MITOCHONDRIAL"/>
    <property type="match status" value="1"/>
</dbReference>
<dbReference type="PROSITE" id="PS50106">
    <property type="entry name" value="PDZ"/>
    <property type="match status" value="1"/>
</dbReference>
<dbReference type="Gene3D" id="2.40.10.10">
    <property type="entry name" value="Trypsin-like serine proteases"/>
    <property type="match status" value="2"/>
</dbReference>
<sequence>MDLLEKFIFVSVSKYKDRKFSPYCYTFATKASKIISTLVIVLNIYPVHQMSKQTQEQDNLLPKSHHDAPWKKAAASLSLVLLGSGMTLAGGYLAGNQQQLSETASKLAVSRVNAASPLAANTDPNFITQVVEKVGPAVVRINSARTVTTQLPEEFNDPFFRRFFGSQLPMQGRNRVERGTGSGFILSADGRILTNAHVVDGADTVSVTLKDGRSFEGKVIGKDELTDVAVVKIQANNLPTVSIGNSDQLQAGQWAIAIGNPLGLDNTVTTGIISGTGRSSNQVGVPDKRVEFIQTDAAINPGNSGGPLLNARGEVIGMNTAIIQGAQGLGFSIPINTAQRISNQLITTGKAQHPYLGIQMVGLTPELKQRLNSDPNSGLSVKEDKGVLIVKVMVNSPADKAGIRAGDVIQKLNGQLVTDAASVQKAVEKAQIGGNLRLDLRRNNQNINIGVSPGTFPTRVQ</sequence>
<dbReference type="InterPro" id="IPR009003">
    <property type="entry name" value="Peptidase_S1_PA"/>
</dbReference>
<dbReference type="STRING" id="272123.Anacy_4275"/>
<comment type="similarity">
    <text evidence="1">Belongs to the peptidase S1C family.</text>
</comment>
<keyword evidence="2" id="KW-0645">Protease</keyword>
<evidence type="ECO:0000256" key="3">
    <source>
        <dbReference type="ARBA" id="ARBA00022801"/>
    </source>
</evidence>
<dbReference type="SMART" id="SM00228">
    <property type="entry name" value="PDZ"/>
    <property type="match status" value="1"/>
</dbReference>